<evidence type="ECO:0000313" key="2">
    <source>
        <dbReference type="Proteomes" id="UP001500353"/>
    </source>
</evidence>
<protein>
    <submittedName>
        <fullName evidence="1">Uncharacterized protein</fullName>
    </submittedName>
</protein>
<sequence length="50" mass="5880">MHITKTCITEGTYKGECSIIYNIYKYPQKDEDVIRLMTPNSIEIENLLKK</sequence>
<dbReference type="EMBL" id="BAABHX010000004">
    <property type="protein sequence ID" value="GAA5094908.1"/>
    <property type="molecule type" value="Genomic_DNA"/>
</dbReference>
<dbReference type="Proteomes" id="UP001500353">
    <property type="component" value="Unassembled WGS sequence"/>
</dbReference>
<evidence type="ECO:0000313" key="1">
    <source>
        <dbReference type="EMBL" id="GAA5094908.1"/>
    </source>
</evidence>
<gene>
    <name evidence="1" type="ORF">GCM10023210_27020</name>
</gene>
<accession>A0ABP9MD72</accession>
<name>A0ABP9MD72_9FLAO</name>
<organism evidence="1 2">
    <name type="scientific">Chryseobacterium ginsengisoli</name>
    <dbReference type="NCBI Taxonomy" id="363853"/>
    <lineage>
        <taxon>Bacteria</taxon>
        <taxon>Pseudomonadati</taxon>
        <taxon>Bacteroidota</taxon>
        <taxon>Flavobacteriia</taxon>
        <taxon>Flavobacteriales</taxon>
        <taxon>Weeksellaceae</taxon>
        <taxon>Chryseobacterium group</taxon>
        <taxon>Chryseobacterium</taxon>
    </lineage>
</organism>
<keyword evidence="2" id="KW-1185">Reference proteome</keyword>
<comment type="caution">
    <text evidence="1">The sequence shown here is derived from an EMBL/GenBank/DDBJ whole genome shotgun (WGS) entry which is preliminary data.</text>
</comment>
<proteinExistence type="predicted"/>
<reference evidence="2" key="1">
    <citation type="journal article" date="2019" name="Int. J. Syst. Evol. Microbiol.">
        <title>The Global Catalogue of Microorganisms (GCM) 10K type strain sequencing project: providing services to taxonomists for standard genome sequencing and annotation.</title>
        <authorList>
            <consortium name="The Broad Institute Genomics Platform"/>
            <consortium name="The Broad Institute Genome Sequencing Center for Infectious Disease"/>
            <person name="Wu L."/>
            <person name="Ma J."/>
        </authorList>
    </citation>
    <scope>NUCLEOTIDE SEQUENCE [LARGE SCALE GENOMIC DNA]</scope>
    <source>
        <strain evidence="2">JCM 18019</strain>
    </source>
</reference>